<organism evidence="2 3">
    <name type="scientific">Deinococcus aerius</name>
    <dbReference type="NCBI Taxonomy" id="200253"/>
    <lineage>
        <taxon>Bacteria</taxon>
        <taxon>Thermotogati</taxon>
        <taxon>Deinococcota</taxon>
        <taxon>Deinococci</taxon>
        <taxon>Deinococcales</taxon>
        <taxon>Deinococcaceae</taxon>
        <taxon>Deinococcus</taxon>
    </lineage>
</organism>
<evidence type="ECO:0000256" key="1">
    <source>
        <dbReference type="SAM" id="Coils"/>
    </source>
</evidence>
<comment type="caution">
    <text evidence="2">The sequence shown here is derived from an EMBL/GenBank/DDBJ whole genome shotgun (WGS) entry which is preliminary data.</text>
</comment>
<dbReference type="AlphaFoldDB" id="A0A2I9CYH2"/>
<keyword evidence="3" id="KW-1185">Reference proteome</keyword>
<gene>
    <name evidence="2" type="ORF">DAERI_130029</name>
</gene>
<evidence type="ECO:0000313" key="3">
    <source>
        <dbReference type="Proteomes" id="UP000236569"/>
    </source>
</evidence>
<name>A0A2I9CYH2_9DEIO</name>
<feature type="coiled-coil region" evidence="1">
    <location>
        <begin position="18"/>
        <end position="45"/>
    </location>
</feature>
<proteinExistence type="predicted"/>
<accession>A0A2I9CYH2</accession>
<dbReference type="Proteomes" id="UP000236569">
    <property type="component" value="Unassembled WGS sequence"/>
</dbReference>
<dbReference type="EMBL" id="BFAG01000013">
    <property type="protein sequence ID" value="GBF07199.1"/>
    <property type="molecule type" value="Genomic_DNA"/>
</dbReference>
<evidence type="ECO:0000313" key="2">
    <source>
        <dbReference type="EMBL" id="GBF07199.1"/>
    </source>
</evidence>
<dbReference type="RefSeq" id="WP_235610437.1">
    <property type="nucleotide sequence ID" value="NZ_BFAG01000013.1"/>
</dbReference>
<protein>
    <submittedName>
        <fullName evidence="2">Uncharacterized protein</fullName>
    </submittedName>
</protein>
<sequence length="80" mass="9141">MSQPDVEVPRTRMNAEYHRILQGLLNNAERDLRLARAERDQAATAKAQARLDTLRAALEIYASSHLIAYGERPWPREARA</sequence>
<keyword evidence="1" id="KW-0175">Coiled coil</keyword>
<reference evidence="3" key="1">
    <citation type="submission" date="2018-01" db="EMBL/GenBank/DDBJ databases">
        <title>Draft Genome Sequence of the Radioresistant Bacterium Deinococcus aerius TR0125, Isolated from the Higher Atmosphere above Japan.</title>
        <authorList>
            <person name="Satoh K."/>
            <person name="Arai H."/>
            <person name="Sanzen T."/>
            <person name="Kawaguchi Y."/>
            <person name="Hayashi H."/>
            <person name="Yokobori S."/>
            <person name="Yamagishi A."/>
            <person name="Oono Y."/>
            <person name="Narumi I."/>
        </authorList>
    </citation>
    <scope>NUCLEOTIDE SEQUENCE [LARGE SCALE GENOMIC DNA]</scope>
    <source>
        <strain evidence="3">TR0125</strain>
    </source>
</reference>